<dbReference type="PANTHER" id="PTHR21180:SF32">
    <property type="entry name" value="ENDONUCLEASE_EXONUCLEASE_PHOSPHATASE FAMILY DOMAIN-CONTAINING PROTEIN 1"/>
    <property type="match status" value="1"/>
</dbReference>
<dbReference type="NCBIfam" id="TIGR00426">
    <property type="entry name" value="competence protein ComEA helix-hairpin-helix repeat region"/>
    <property type="match status" value="1"/>
</dbReference>
<dbReference type="SUPFAM" id="SSF47781">
    <property type="entry name" value="RuvA domain 2-like"/>
    <property type="match status" value="1"/>
</dbReference>
<dbReference type="Proteomes" id="UP000186058">
    <property type="component" value="Unassembled WGS sequence"/>
</dbReference>
<name>A0ABX3ETC9_9BACL</name>
<proteinExistence type="predicted"/>
<dbReference type="InterPro" id="IPR010994">
    <property type="entry name" value="RuvA_2-like"/>
</dbReference>
<dbReference type="InterPro" id="IPR004509">
    <property type="entry name" value="Competence_ComEA_HhH"/>
</dbReference>
<feature type="domain" description="Helix-hairpin-helix DNA-binding motif class 1" evidence="3">
    <location>
        <begin position="202"/>
        <end position="221"/>
    </location>
</feature>
<evidence type="ECO:0000313" key="5">
    <source>
        <dbReference type="Proteomes" id="UP000186058"/>
    </source>
</evidence>
<feature type="region of interest" description="Disordered" evidence="1">
    <location>
        <begin position="51"/>
        <end position="111"/>
    </location>
</feature>
<feature type="signal peptide" evidence="2">
    <location>
        <begin position="1"/>
        <end position="22"/>
    </location>
</feature>
<dbReference type="RefSeq" id="WP_074101924.1">
    <property type="nucleotide sequence ID" value="NZ_LVWI01000002.1"/>
</dbReference>
<dbReference type="PANTHER" id="PTHR21180">
    <property type="entry name" value="ENDONUCLEASE/EXONUCLEASE/PHOSPHATASE FAMILY DOMAIN-CONTAINING PROTEIN 1"/>
    <property type="match status" value="1"/>
</dbReference>
<reference evidence="4 5" key="1">
    <citation type="submission" date="2016-03" db="EMBL/GenBank/DDBJ databases">
        <authorList>
            <person name="Sant'Anna F.H."/>
            <person name="Ambrosini A."/>
            <person name="Souza R."/>
            <person name="Bach E."/>
            <person name="Fernandes G."/>
            <person name="Balsanelli E."/>
            <person name="Baura V.A."/>
            <person name="Souza E.M."/>
            <person name="Passaglia L."/>
        </authorList>
    </citation>
    <scope>NUCLEOTIDE SEQUENCE [LARGE SCALE GENOMIC DNA]</scope>
    <source>
        <strain evidence="4 5">P26E</strain>
    </source>
</reference>
<gene>
    <name evidence="4" type="ORF">A3844_05100</name>
</gene>
<dbReference type="EMBL" id="LVWI01000002">
    <property type="protein sequence ID" value="OKP91208.1"/>
    <property type="molecule type" value="Genomic_DNA"/>
</dbReference>
<protein>
    <recommendedName>
        <fullName evidence="3">Helix-hairpin-helix DNA-binding motif class 1 domain-containing protein</fullName>
    </recommendedName>
</protein>
<comment type="caution">
    <text evidence="4">The sequence shown here is derived from an EMBL/GenBank/DDBJ whole genome shotgun (WGS) entry which is preliminary data.</text>
</comment>
<evidence type="ECO:0000313" key="4">
    <source>
        <dbReference type="EMBL" id="OKP91208.1"/>
    </source>
</evidence>
<dbReference type="SMART" id="SM00278">
    <property type="entry name" value="HhH1"/>
    <property type="match status" value="2"/>
</dbReference>
<feature type="domain" description="Helix-hairpin-helix DNA-binding motif class 1" evidence="3">
    <location>
        <begin position="172"/>
        <end position="191"/>
    </location>
</feature>
<sequence>MNIKGIASVFAAALLSGGLVWAADREENKGIGGWETLNISMAQALGTADEPGTAVAAGGKNEKGIGDQTDEQNKGERADAVVTGDVAGGTVTGGRPAAGDNAAESTGTAGVGATGASIESNAGTAGSSGTAAAGNGAAATAVASEADASGSTVPSGQASAEGKINVNTADAAALMNLPGIGEKKAQAIIDYRSSKGAFRSLADLGGVKGIGPKMLEKLKPLVAF</sequence>
<accession>A0ABX3ETC9</accession>
<feature type="compositionally biased region" description="Basic and acidic residues" evidence="1">
    <location>
        <begin position="60"/>
        <end position="79"/>
    </location>
</feature>
<feature type="chain" id="PRO_5046757970" description="Helix-hairpin-helix DNA-binding motif class 1 domain-containing protein" evidence="2">
    <location>
        <begin position="23"/>
        <end position="224"/>
    </location>
</feature>
<dbReference type="Pfam" id="PF12836">
    <property type="entry name" value="HHH_3"/>
    <property type="match status" value="1"/>
</dbReference>
<keyword evidence="2" id="KW-0732">Signal</keyword>
<organism evidence="4 5">
    <name type="scientific">Paenibacillus helianthi</name>
    <dbReference type="NCBI Taxonomy" id="1349432"/>
    <lineage>
        <taxon>Bacteria</taxon>
        <taxon>Bacillati</taxon>
        <taxon>Bacillota</taxon>
        <taxon>Bacilli</taxon>
        <taxon>Bacillales</taxon>
        <taxon>Paenibacillaceae</taxon>
        <taxon>Paenibacillus</taxon>
    </lineage>
</organism>
<evidence type="ECO:0000256" key="2">
    <source>
        <dbReference type="SAM" id="SignalP"/>
    </source>
</evidence>
<dbReference type="Gene3D" id="1.10.150.320">
    <property type="entry name" value="Photosystem II 12 kDa extrinsic protein"/>
    <property type="match status" value="1"/>
</dbReference>
<dbReference type="InterPro" id="IPR051675">
    <property type="entry name" value="Endo/Exo/Phosphatase_dom_1"/>
</dbReference>
<evidence type="ECO:0000256" key="1">
    <source>
        <dbReference type="SAM" id="MobiDB-lite"/>
    </source>
</evidence>
<dbReference type="InterPro" id="IPR003583">
    <property type="entry name" value="Hlx-hairpin-Hlx_DNA-bd_motif"/>
</dbReference>
<keyword evidence="5" id="KW-1185">Reference proteome</keyword>
<evidence type="ECO:0000259" key="3">
    <source>
        <dbReference type="SMART" id="SM00278"/>
    </source>
</evidence>